<dbReference type="OrthoDB" id="280278at2"/>
<dbReference type="EMBL" id="QMIF01000014">
    <property type="protein sequence ID" value="TVM31689.1"/>
    <property type="molecule type" value="Genomic_DNA"/>
</dbReference>
<gene>
    <name evidence="3" type="ORF">DQK91_17265</name>
    <name evidence="2" type="ORF">E8L03_20480</name>
</gene>
<evidence type="ECO:0008006" key="6">
    <source>
        <dbReference type="Google" id="ProtNLM"/>
    </source>
</evidence>
<evidence type="ECO:0000313" key="5">
    <source>
        <dbReference type="Proteomes" id="UP000503251"/>
    </source>
</evidence>
<evidence type="ECO:0000313" key="3">
    <source>
        <dbReference type="EMBL" id="TVM31689.1"/>
    </source>
</evidence>
<dbReference type="AlphaFoldDB" id="A0A6P1ZC22"/>
<feature type="region of interest" description="Disordered" evidence="1">
    <location>
        <begin position="122"/>
        <end position="177"/>
    </location>
</feature>
<evidence type="ECO:0000313" key="2">
    <source>
        <dbReference type="EMBL" id="QJT11141.1"/>
    </source>
</evidence>
<dbReference type="Gene3D" id="3.30.420.130">
    <property type="entry name" value="Dinitrogenase iron-molybdenum cofactor biosynthesis domain"/>
    <property type="match status" value="1"/>
</dbReference>
<feature type="compositionally biased region" description="Polar residues" evidence="1">
    <location>
        <begin position="167"/>
        <end position="177"/>
    </location>
</feature>
<reference evidence="2 5" key="2">
    <citation type="submission" date="2019-04" db="EMBL/GenBank/DDBJ databases">
        <title>Isolation and culture of sulfate reducing bacteria from the cold seep of the South China Sea.</title>
        <authorList>
            <person name="Sun C."/>
            <person name="Liu R."/>
        </authorList>
    </citation>
    <scope>NUCLEOTIDE SEQUENCE [LARGE SCALE GENOMIC DNA]</scope>
    <source>
        <strain evidence="2 5">CS1</strain>
    </source>
</reference>
<dbReference type="InterPro" id="IPR036105">
    <property type="entry name" value="DiNase_FeMo-co_biosyn_sf"/>
</dbReference>
<dbReference type="Proteomes" id="UP000503251">
    <property type="component" value="Chromosome"/>
</dbReference>
<proteinExistence type="predicted"/>
<sequence>MRLCLASYRGRLAALFENATEFPCYELDPEAEGLPVHVATFSPAHHDPGLRLAALREQDVSTLVCGGICRRLAMQAEAAGLQVVPWICGDNDTVLAACADGSLDQLAMPGCRWVQDDSQPSVPGWGPGCGQGRGQACQSGNQRGNPLGNRQGRRGRNEVNPRGGRRSNATSRNRSGS</sequence>
<dbReference type="SUPFAM" id="SSF53146">
    <property type="entry name" value="Nitrogenase accessory factor-like"/>
    <property type="match status" value="1"/>
</dbReference>
<dbReference type="Proteomes" id="UP000434052">
    <property type="component" value="Unassembled WGS sequence"/>
</dbReference>
<name>A0A6P1ZC22_9BACT</name>
<keyword evidence="5" id="KW-1185">Reference proteome</keyword>
<reference evidence="3 4" key="1">
    <citation type="submission" date="2018-06" db="EMBL/GenBank/DDBJ databases">
        <title>Complete genome of Desulfovibrio marinus P48SEP.</title>
        <authorList>
            <person name="Crispim J.S."/>
            <person name="Vidigal P.M.P."/>
            <person name="Silva L.C.F."/>
            <person name="Araujo L.C."/>
            <person name="Laguardia C.N."/>
            <person name="Dias R.S."/>
            <person name="Sousa M.P."/>
            <person name="Paula S.O."/>
            <person name="Silva C."/>
        </authorList>
    </citation>
    <scope>NUCLEOTIDE SEQUENCE [LARGE SCALE GENOMIC DNA]</scope>
    <source>
        <strain evidence="3 4">P48SEP</strain>
    </source>
</reference>
<evidence type="ECO:0000256" key="1">
    <source>
        <dbReference type="SAM" id="MobiDB-lite"/>
    </source>
</evidence>
<accession>A0A6P1ZC22</accession>
<organism evidence="3 4">
    <name type="scientific">Oceanidesulfovibrio marinus</name>
    <dbReference type="NCBI Taxonomy" id="370038"/>
    <lineage>
        <taxon>Bacteria</taxon>
        <taxon>Pseudomonadati</taxon>
        <taxon>Thermodesulfobacteriota</taxon>
        <taxon>Desulfovibrionia</taxon>
        <taxon>Desulfovibrionales</taxon>
        <taxon>Desulfovibrionaceae</taxon>
        <taxon>Oceanidesulfovibrio</taxon>
    </lineage>
</organism>
<dbReference type="RefSeq" id="WP_144306647.1">
    <property type="nucleotide sequence ID" value="NZ_CP039543.1"/>
</dbReference>
<dbReference type="EMBL" id="CP039543">
    <property type="protein sequence ID" value="QJT11141.1"/>
    <property type="molecule type" value="Genomic_DNA"/>
</dbReference>
<evidence type="ECO:0000313" key="4">
    <source>
        <dbReference type="Proteomes" id="UP000434052"/>
    </source>
</evidence>
<protein>
    <recommendedName>
        <fullName evidence="6">Dinitrogenase iron-molybdenum cofactor biosynthesis domain-containing protein</fullName>
    </recommendedName>
</protein>